<feature type="compositionally biased region" description="Pro residues" evidence="1">
    <location>
        <begin position="1"/>
        <end position="11"/>
    </location>
</feature>
<feature type="compositionally biased region" description="Basic and acidic residues" evidence="1">
    <location>
        <begin position="323"/>
        <end position="343"/>
    </location>
</feature>
<evidence type="ECO:0000313" key="2">
    <source>
        <dbReference type="EMBL" id="RYC85609.1"/>
    </source>
</evidence>
<proteinExistence type="predicted"/>
<feature type="compositionally biased region" description="Basic and acidic residues" evidence="1">
    <location>
        <begin position="680"/>
        <end position="694"/>
    </location>
</feature>
<feature type="compositionally biased region" description="Polar residues" evidence="1">
    <location>
        <begin position="398"/>
        <end position="423"/>
    </location>
</feature>
<gene>
    <name evidence="2" type="ORF">BFJ63_vAg11579</name>
</gene>
<evidence type="ECO:0000256" key="1">
    <source>
        <dbReference type="SAM" id="MobiDB-lite"/>
    </source>
</evidence>
<feature type="region of interest" description="Disordered" evidence="1">
    <location>
        <begin position="323"/>
        <end position="476"/>
    </location>
</feature>
<feature type="compositionally biased region" description="Basic and acidic residues" evidence="1">
    <location>
        <begin position="385"/>
        <end position="396"/>
    </location>
</feature>
<reference evidence="2 3" key="1">
    <citation type="submission" date="2016-12" db="EMBL/GenBank/DDBJ databases">
        <title>Draft genome sequence of Fusarium oxysporum causing rot on Narcissus.</title>
        <authorList>
            <person name="Armitage A.D."/>
            <person name="Taylor A."/>
            <person name="Clarkson J.P."/>
            <person name="Harrison R.J."/>
            <person name="Jackson A.C."/>
        </authorList>
    </citation>
    <scope>NUCLEOTIDE SEQUENCE [LARGE SCALE GENOMIC DNA]</scope>
    <source>
        <strain evidence="2 3">N139</strain>
    </source>
</reference>
<feature type="region of interest" description="Disordered" evidence="1">
    <location>
        <begin position="65"/>
        <end position="88"/>
    </location>
</feature>
<dbReference type="EMBL" id="MQTW01000104">
    <property type="protein sequence ID" value="RYC85609.1"/>
    <property type="molecule type" value="Genomic_DNA"/>
</dbReference>
<protein>
    <submittedName>
        <fullName evidence="2">Uncharacterized protein</fullName>
    </submittedName>
</protein>
<comment type="caution">
    <text evidence="2">The sequence shown here is derived from an EMBL/GenBank/DDBJ whole genome shotgun (WGS) entry which is preliminary data.</text>
</comment>
<name>A0A4Q2VHM5_FUSOX</name>
<dbReference type="Proteomes" id="UP000290540">
    <property type="component" value="Unassembled WGS sequence"/>
</dbReference>
<dbReference type="AlphaFoldDB" id="A0A4Q2VHM5"/>
<evidence type="ECO:0000313" key="3">
    <source>
        <dbReference type="Proteomes" id="UP000290540"/>
    </source>
</evidence>
<feature type="compositionally biased region" description="Basic and acidic residues" evidence="1">
    <location>
        <begin position="65"/>
        <end position="84"/>
    </location>
</feature>
<feature type="region of interest" description="Disordered" evidence="1">
    <location>
        <begin position="1"/>
        <end position="21"/>
    </location>
</feature>
<feature type="region of interest" description="Disordered" evidence="1">
    <location>
        <begin position="655"/>
        <end position="694"/>
    </location>
</feature>
<sequence length="754" mass="83859">MSAPNNNPPPTKTGKQARGEIEDRLMRFVQARYQENAEVTLEMVTQIIGDQDPVGDDGWDQAAEDRMEARWETSSRKRSSDKVGTRGNNDNPLREVWRFCLRFMKQAPPIMLSPINGLQFMPARVTGDFAFSSDLFTVAACGTLAKLIVHPLWRGDHRPFVDALIFAALCRVDAKANINLSLRWPPQCPVIQALNARLTEATNTNSDLPETLHKLHLAARETVYGNGDGDKESIFSEVLYHIGMVAIAESPSSGERAQLRQRIVPFQGKDLEVIKKAIDDLASTSRRMDLSVEDVHAAFKFVGHRGELPSKLQLRELDARACRQLSDERTPEPASRAPEEARRARPRSRGRARVDSRSRSPRALDPNSFPTRFRSRLRSASSAQSDRDARPAERHRSSSPVFSPRHSNPANEGPSNRDGSTHGTPVDWEQSDDGYFPDDGGLADNLTNQGEVKGPRRSTPTPASPRRTRHPRPLLSQALAVDEIAQVRRDVATLGEKLRGEEAERGRLIEDFKTEQGHAFEAFKRQHAQAIVALNAEYHGGLEALRSEHVETLRGIEAEKSRINETATAQARLIDDLKARLDAREAQALIFSGELESKQSEIDDLRARLEIRATETEGLSDRFTKWFDELAAKQSQTERQLKEQSGLIQTLQEDNERLRQSAQAVPAQTCDRAPTPAEALSRHDVSERDEPSRDTETLLSIFQGRPDGVSFPAVAQRAPVVRLTSSGDGILGGRNNCFLDDPGCGDSAYKQSIG</sequence>
<organism evidence="2 3">
    <name type="scientific">Fusarium oxysporum f. sp. narcissi</name>
    <dbReference type="NCBI Taxonomy" id="451672"/>
    <lineage>
        <taxon>Eukaryota</taxon>
        <taxon>Fungi</taxon>
        <taxon>Dikarya</taxon>
        <taxon>Ascomycota</taxon>
        <taxon>Pezizomycotina</taxon>
        <taxon>Sordariomycetes</taxon>
        <taxon>Hypocreomycetidae</taxon>
        <taxon>Hypocreales</taxon>
        <taxon>Nectriaceae</taxon>
        <taxon>Fusarium</taxon>
        <taxon>Fusarium oxysporum species complex</taxon>
    </lineage>
</organism>
<accession>A0A4Q2VHM5</accession>